<dbReference type="Gene3D" id="1.20.1250.10">
    <property type="match status" value="1"/>
</dbReference>
<dbReference type="SUPFAM" id="SSF47266">
    <property type="entry name" value="4-helical cytokines"/>
    <property type="match status" value="1"/>
</dbReference>
<name>A0A672TXL6_STRHB</name>
<dbReference type="InterPro" id="IPR009079">
    <property type="entry name" value="4_helix_cytokine-like_core"/>
</dbReference>
<reference evidence="1" key="2">
    <citation type="submission" date="2025-08" db="UniProtKB">
        <authorList>
            <consortium name="Ensembl"/>
        </authorList>
    </citation>
    <scope>IDENTIFICATION</scope>
</reference>
<proteinExistence type="predicted"/>
<dbReference type="Ensembl" id="ENSSHBT00005007710.1">
    <property type="protein sequence ID" value="ENSSHBP00005006386.1"/>
    <property type="gene ID" value="ENSSHBG00005005583.1"/>
</dbReference>
<dbReference type="AlphaFoldDB" id="A0A672TXL6"/>
<sequence>MFMPTTGAQCSKQEGAHRSVTVQKGVSKTTRVFFQQDNDLETLCKAATVAWEGRSCHRYLEGIYLNLLSLLRRESTVYKAPCPVAGGSTTSLNDFLLDLRRALQQLIKGQSLK</sequence>
<protein>
    <recommendedName>
        <fullName evidence="3">Interleukin-4</fullName>
    </recommendedName>
</protein>
<dbReference type="GeneTree" id="ENSGT00940000169911"/>
<reference evidence="1 2" key="1">
    <citation type="submission" date="2019-11" db="EMBL/GenBank/DDBJ databases">
        <title>Strigops habroptila (kakapo) genome, bStrHab1, primary haplotype, v2.</title>
        <authorList>
            <person name="Jarvis E.D."/>
            <person name="Howard J."/>
            <person name="Rhie A."/>
            <person name="Phillippy A."/>
            <person name="Korlach J."/>
            <person name="Digby A."/>
            <person name="Iorns D."/>
            <person name="Eason D."/>
            <person name="Robertson B."/>
            <person name="Raemaekers T."/>
            <person name="Howe K."/>
            <person name="Lewin H."/>
            <person name="Damas J."/>
            <person name="Hastie A."/>
            <person name="Tracey A."/>
            <person name="Chow W."/>
            <person name="Fedrigo O."/>
        </authorList>
    </citation>
    <scope>NUCLEOTIDE SEQUENCE [LARGE SCALE GENOMIC DNA]</scope>
</reference>
<keyword evidence="2" id="KW-1185">Reference proteome</keyword>
<reference evidence="1" key="3">
    <citation type="submission" date="2025-09" db="UniProtKB">
        <authorList>
            <consortium name="Ensembl"/>
        </authorList>
    </citation>
    <scope>IDENTIFICATION</scope>
</reference>
<evidence type="ECO:0000313" key="1">
    <source>
        <dbReference type="Ensembl" id="ENSSHBP00005006386.1"/>
    </source>
</evidence>
<dbReference type="InParanoid" id="A0A672TXL6"/>
<organism evidence="1 2">
    <name type="scientific">Strigops habroptila</name>
    <name type="common">Kakapo</name>
    <dbReference type="NCBI Taxonomy" id="2489341"/>
    <lineage>
        <taxon>Eukaryota</taxon>
        <taxon>Metazoa</taxon>
        <taxon>Chordata</taxon>
        <taxon>Craniata</taxon>
        <taxon>Vertebrata</taxon>
        <taxon>Euteleostomi</taxon>
        <taxon>Archelosauria</taxon>
        <taxon>Archosauria</taxon>
        <taxon>Dinosauria</taxon>
        <taxon>Saurischia</taxon>
        <taxon>Theropoda</taxon>
        <taxon>Coelurosauria</taxon>
        <taxon>Aves</taxon>
        <taxon>Neognathae</taxon>
        <taxon>Neoaves</taxon>
        <taxon>Telluraves</taxon>
        <taxon>Australaves</taxon>
        <taxon>Psittaciformes</taxon>
        <taxon>Psittacidae</taxon>
        <taxon>Strigops</taxon>
    </lineage>
</organism>
<dbReference type="Proteomes" id="UP000472266">
    <property type="component" value="Chromosome 15"/>
</dbReference>
<accession>A0A672TXL6</accession>
<evidence type="ECO:0008006" key="3">
    <source>
        <dbReference type="Google" id="ProtNLM"/>
    </source>
</evidence>
<evidence type="ECO:0000313" key="2">
    <source>
        <dbReference type="Proteomes" id="UP000472266"/>
    </source>
</evidence>